<dbReference type="RefSeq" id="XP_067545521.1">
    <property type="nucleotide sequence ID" value="XM_067687813.1"/>
</dbReference>
<proteinExistence type="predicted"/>
<dbReference type="Proteomes" id="UP000185944">
    <property type="component" value="Unassembled WGS sequence"/>
</dbReference>
<organism evidence="1 2">
    <name type="scientific">Nematocida displodere</name>
    <dbReference type="NCBI Taxonomy" id="1805483"/>
    <lineage>
        <taxon>Eukaryota</taxon>
        <taxon>Fungi</taxon>
        <taxon>Fungi incertae sedis</taxon>
        <taxon>Microsporidia</taxon>
        <taxon>Nematocida</taxon>
    </lineage>
</organism>
<comment type="caution">
    <text evidence="1">The sequence shown here is derived from an EMBL/GenBank/DDBJ whole genome shotgun (WGS) entry which is preliminary data.</text>
</comment>
<reference evidence="1 2" key="1">
    <citation type="submission" date="2016-02" db="EMBL/GenBank/DDBJ databases">
        <title>Discovery of a natural microsporidian pathogen with a broad tissue tropism in Caenorhabditis elegans.</title>
        <authorList>
            <person name="Luallen R.J."/>
            <person name="Reinke A.W."/>
            <person name="Tong L."/>
            <person name="Botts M.R."/>
            <person name="Felix M.-A."/>
            <person name="Troemel E.R."/>
        </authorList>
    </citation>
    <scope>NUCLEOTIDE SEQUENCE [LARGE SCALE GENOMIC DNA]</scope>
    <source>
        <strain evidence="1 2">JUm2807</strain>
    </source>
</reference>
<dbReference type="OrthoDB" id="2186446at2759"/>
<accession>A0A177EKM9</accession>
<dbReference type="EMBL" id="LTDL01000014">
    <property type="protein sequence ID" value="OAG31920.1"/>
    <property type="molecule type" value="Genomic_DNA"/>
</dbReference>
<protein>
    <submittedName>
        <fullName evidence="1">Uncharacterized protein</fullName>
    </submittedName>
</protein>
<name>A0A177EKM9_9MICR</name>
<dbReference type="GeneID" id="93646745"/>
<dbReference type="AlphaFoldDB" id="A0A177EKM9"/>
<gene>
    <name evidence="1" type="ORF">NEDG_00395</name>
</gene>
<evidence type="ECO:0000313" key="1">
    <source>
        <dbReference type="EMBL" id="OAG31920.1"/>
    </source>
</evidence>
<keyword evidence="2" id="KW-1185">Reference proteome</keyword>
<sequence>MVFSIRLVNRRCVSSVPRAGVSIICFICSSNASIIARRNTKWLCFFSFEVIEIKKFPPYPACSHCFNEVQRVRTPKA</sequence>
<evidence type="ECO:0000313" key="2">
    <source>
        <dbReference type="Proteomes" id="UP000185944"/>
    </source>
</evidence>
<dbReference type="VEuPathDB" id="MicrosporidiaDB:NEDG_00395"/>